<keyword evidence="2" id="KW-1185">Reference proteome</keyword>
<dbReference type="AlphaFoldDB" id="A0A0V1BH08"/>
<dbReference type="InParanoid" id="A0A0V1BH08"/>
<name>A0A0V1BH08_TRISP</name>
<comment type="caution">
    <text evidence="1">The sequence shown here is derived from an EMBL/GenBank/DDBJ whole genome shotgun (WGS) entry which is preliminary data.</text>
</comment>
<proteinExistence type="predicted"/>
<organism evidence="1 2">
    <name type="scientific">Trichinella spiralis</name>
    <name type="common">Trichina worm</name>
    <dbReference type="NCBI Taxonomy" id="6334"/>
    <lineage>
        <taxon>Eukaryota</taxon>
        <taxon>Metazoa</taxon>
        <taxon>Ecdysozoa</taxon>
        <taxon>Nematoda</taxon>
        <taxon>Enoplea</taxon>
        <taxon>Dorylaimia</taxon>
        <taxon>Trichinellida</taxon>
        <taxon>Trichinellidae</taxon>
        <taxon>Trichinella</taxon>
    </lineage>
</organism>
<reference evidence="1 2" key="1">
    <citation type="submission" date="2015-01" db="EMBL/GenBank/DDBJ databases">
        <title>Evolution of Trichinella species and genotypes.</title>
        <authorList>
            <person name="Korhonen P.K."/>
            <person name="Edoardo P."/>
            <person name="Giuseppe L.R."/>
            <person name="Gasser R.B."/>
        </authorList>
    </citation>
    <scope>NUCLEOTIDE SEQUENCE [LARGE SCALE GENOMIC DNA]</scope>
    <source>
        <strain evidence="1">ISS3</strain>
    </source>
</reference>
<evidence type="ECO:0000313" key="2">
    <source>
        <dbReference type="Proteomes" id="UP000054776"/>
    </source>
</evidence>
<gene>
    <name evidence="1" type="ORF">T01_13496</name>
</gene>
<protein>
    <submittedName>
        <fullName evidence="1">Uncharacterized protein</fullName>
    </submittedName>
</protein>
<dbReference type="Proteomes" id="UP000054776">
    <property type="component" value="Unassembled WGS sequence"/>
</dbReference>
<evidence type="ECO:0000313" key="1">
    <source>
        <dbReference type="EMBL" id="KRY36044.1"/>
    </source>
</evidence>
<accession>A0A0V1BH08</accession>
<sequence length="56" mass="6178">MESCAVLQASQELVPSALPCHCGIRISTVVCYIFIPLLNLPSDCMSLDVLDDEYFN</sequence>
<dbReference type="EMBL" id="JYDH01000047">
    <property type="protein sequence ID" value="KRY36044.1"/>
    <property type="molecule type" value="Genomic_DNA"/>
</dbReference>